<keyword evidence="2" id="KW-1185">Reference proteome</keyword>
<name>A0AAV4V330_CAEEX</name>
<evidence type="ECO:0000313" key="2">
    <source>
        <dbReference type="Proteomes" id="UP001054945"/>
    </source>
</evidence>
<accession>A0AAV4V330</accession>
<protein>
    <submittedName>
        <fullName evidence="1">Uncharacterized protein</fullName>
    </submittedName>
</protein>
<reference evidence="1 2" key="1">
    <citation type="submission" date="2021-06" db="EMBL/GenBank/DDBJ databases">
        <title>Caerostris extrusa draft genome.</title>
        <authorList>
            <person name="Kono N."/>
            <person name="Arakawa K."/>
        </authorList>
    </citation>
    <scope>NUCLEOTIDE SEQUENCE [LARGE SCALE GENOMIC DNA]</scope>
</reference>
<sequence length="109" mass="12302">MIADSCHLFGGLFGDECETGTHNVPENKDNTNNTRAEIIRFDDRARKLQISTGSTQVMTFTAVIVACESPLHPPFADPRVEKMAKKKWRYKTSLLTSGDEWWQQCDPGL</sequence>
<evidence type="ECO:0000313" key="1">
    <source>
        <dbReference type="EMBL" id="GIY64615.1"/>
    </source>
</evidence>
<proteinExistence type="predicted"/>
<organism evidence="1 2">
    <name type="scientific">Caerostris extrusa</name>
    <name type="common">Bark spider</name>
    <name type="synonym">Caerostris bankana</name>
    <dbReference type="NCBI Taxonomy" id="172846"/>
    <lineage>
        <taxon>Eukaryota</taxon>
        <taxon>Metazoa</taxon>
        <taxon>Ecdysozoa</taxon>
        <taxon>Arthropoda</taxon>
        <taxon>Chelicerata</taxon>
        <taxon>Arachnida</taxon>
        <taxon>Araneae</taxon>
        <taxon>Araneomorphae</taxon>
        <taxon>Entelegynae</taxon>
        <taxon>Araneoidea</taxon>
        <taxon>Araneidae</taxon>
        <taxon>Caerostris</taxon>
    </lineage>
</organism>
<comment type="caution">
    <text evidence="1">The sequence shown here is derived from an EMBL/GenBank/DDBJ whole genome shotgun (WGS) entry which is preliminary data.</text>
</comment>
<dbReference type="EMBL" id="BPLR01013902">
    <property type="protein sequence ID" value="GIY64615.1"/>
    <property type="molecule type" value="Genomic_DNA"/>
</dbReference>
<gene>
    <name evidence="1" type="ORF">CEXT_244991</name>
</gene>
<dbReference type="AlphaFoldDB" id="A0AAV4V330"/>
<dbReference type="Proteomes" id="UP001054945">
    <property type="component" value="Unassembled WGS sequence"/>
</dbReference>